<dbReference type="RefSeq" id="WP_013633527.1">
    <property type="nucleotide sequence ID" value="NC_015177.1"/>
</dbReference>
<sequence>MKKFITLIVVALMSTSSLLAQTKSEKQVEQAVETMRLAMISGDRNVLNNLASDKLTYGHSSGKIESKTDFVETLATKKSDFKSITLSNQTIDVQGKTAVVRHVLDADTFDGGKPGKVHLGIVLVFAKDGSNWKLLARQAFKLP</sequence>
<feature type="signal peptide" evidence="1">
    <location>
        <begin position="1"/>
        <end position="20"/>
    </location>
</feature>
<reference evidence="4" key="2">
    <citation type="submission" date="2011-02" db="EMBL/GenBank/DDBJ databases">
        <title>The complete genome of Pedobacter saltans DSM 12145.</title>
        <authorList>
            <consortium name="US DOE Joint Genome Institute (JGI-PGF)"/>
            <person name="Lucas S."/>
            <person name="Copeland A."/>
            <person name="Lapidus A."/>
            <person name="Bruce D."/>
            <person name="Goodwin L."/>
            <person name="Pitluck S."/>
            <person name="Kyrpides N."/>
            <person name="Mavromatis K."/>
            <person name="Pagani I."/>
            <person name="Ivanova N."/>
            <person name="Ovchinnikova G."/>
            <person name="Lu M."/>
            <person name="Detter J.C."/>
            <person name="Han C."/>
            <person name="Land M."/>
            <person name="Hauser L."/>
            <person name="Markowitz V."/>
            <person name="Cheng J.-F."/>
            <person name="Hugenholtz P."/>
            <person name="Woyke T."/>
            <person name="Wu D."/>
            <person name="Tindall B."/>
            <person name="Pomrenke H.G."/>
            <person name="Brambilla E."/>
            <person name="Klenk H.-P."/>
            <person name="Eisen J.A."/>
        </authorList>
    </citation>
    <scope>NUCLEOTIDE SEQUENCE [LARGE SCALE GENOMIC DNA]</scope>
    <source>
        <strain evidence="4">ATCC 51119 / DSM 12145 / JCM 21818 / LMG 10337 / NBRC 100064 / NCIMB 13643</strain>
    </source>
</reference>
<evidence type="ECO:0000313" key="3">
    <source>
        <dbReference type="EMBL" id="ADY53042.1"/>
    </source>
</evidence>
<proteinExistence type="predicted"/>
<dbReference type="Pfam" id="PF14534">
    <property type="entry name" value="DUF4440"/>
    <property type="match status" value="1"/>
</dbReference>
<dbReference type="AlphaFoldDB" id="F0SEX6"/>
<evidence type="ECO:0000256" key="1">
    <source>
        <dbReference type="SAM" id="SignalP"/>
    </source>
</evidence>
<dbReference type="KEGG" id="psn:Pedsa_2497"/>
<dbReference type="eggNOG" id="COG4319">
    <property type="taxonomic scope" value="Bacteria"/>
</dbReference>
<dbReference type="Gene3D" id="3.10.450.50">
    <property type="match status" value="1"/>
</dbReference>
<dbReference type="OrthoDB" id="5383110at2"/>
<dbReference type="SUPFAM" id="SSF54427">
    <property type="entry name" value="NTF2-like"/>
    <property type="match status" value="1"/>
</dbReference>
<dbReference type="Proteomes" id="UP000000310">
    <property type="component" value="Chromosome"/>
</dbReference>
<dbReference type="HOGENOM" id="CLU_141608_0_0_10"/>
<reference evidence="3 4" key="1">
    <citation type="journal article" date="2011" name="Stand. Genomic Sci.">
        <title>Complete genome sequence of the gliding, heparinolytic Pedobacter saltans type strain (113).</title>
        <authorList>
            <person name="Liolios K."/>
            <person name="Sikorski J."/>
            <person name="Lu M."/>
            <person name="Nolan M."/>
            <person name="Lapidus A."/>
            <person name="Lucas S."/>
            <person name="Hammon N."/>
            <person name="Deshpande S."/>
            <person name="Cheng J.F."/>
            <person name="Tapia R."/>
            <person name="Han C."/>
            <person name="Goodwin L."/>
            <person name="Pitluck S."/>
            <person name="Huntemann M."/>
            <person name="Ivanova N."/>
            <person name="Pagani I."/>
            <person name="Mavromatis K."/>
            <person name="Ovchinikova G."/>
            <person name="Pati A."/>
            <person name="Chen A."/>
            <person name="Palaniappan K."/>
            <person name="Land M."/>
            <person name="Hauser L."/>
            <person name="Brambilla E.M."/>
            <person name="Kotsyurbenko O."/>
            <person name="Rohde M."/>
            <person name="Tindall B.J."/>
            <person name="Abt B."/>
            <person name="Goker M."/>
            <person name="Detter J.C."/>
            <person name="Woyke T."/>
            <person name="Bristow J."/>
            <person name="Eisen J.A."/>
            <person name="Markowitz V."/>
            <person name="Hugenholtz P."/>
            <person name="Klenk H.P."/>
            <person name="Kyrpides N.C."/>
        </authorList>
    </citation>
    <scope>NUCLEOTIDE SEQUENCE [LARGE SCALE GENOMIC DNA]</scope>
    <source>
        <strain evidence="4">ATCC 51119 / DSM 12145 / JCM 21818 / LMG 10337 / NBRC 100064 / NCIMB 13643</strain>
    </source>
</reference>
<keyword evidence="4" id="KW-1185">Reference proteome</keyword>
<feature type="chain" id="PRO_5003260395" description="DUF4440 domain-containing protein" evidence="1">
    <location>
        <begin position="21"/>
        <end position="143"/>
    </location>
</feature>
<gene>
    <name evidence="3" type="ordered locus">Pedsa_2497</name>
</gene>
<name>F0SEX6_PSESL</name>
<protein>
    <recommendedName>
        <fullName evidence="2">DUF4440 domain-containing protein</fullName>
    </recommendedName>
</protein>
<feature type="domain" description="DUF4440" evidence="2">
    <location>
        <begin position="29"/>
        <end position="134"/>
    </location>
</feature>
<evidence type="ECO:0000313" key="4">
    <source>
        <dbReference type="Proteomes" id="UP000000310"/>
    </source>
</evidence>
<dbReference type="InterPro" id="IPR027843">
    <property type="entry name" value="DUF4440"/>
</dbReference>
<evidence type="ECO:0000259" key="2">
    <source>
        <dbReference type="Pfam" id="PF14534"/>
    </source>
</evidence>
<dbReference type="STRING" id="762903.Pedsa_2497"/>
<dbReference type="InterPro" id="IPR032710">
    <property type="entry name" value="NTF2-like_dom_sf"/>
</dbReference>
<dbReference type="EMBL" id="CP002545">
    <property type="protein sequence ID" value="ADY53042.1"/>
    <property type="molecule type" value="Genomic_DNA"/>
</dbReference>
<organism evidence="3 4">
    <name type="scientific">Pseudopedobacter saltans (strain ATCC 51119 / DSM 12145 / JCM 21818 / CCUG 39354 / LMG 10337 / NBRC 100064 / NCIMB 13643)</name>
    <name type="common">Pedobacter saltans</name>
    <dbReference type="NCBI Taxonomy" id="762903"/>
    <lineage>
        <taxon>Bacteria</taxon>
        <taxon>Pseudomonadati</taxon>
        <taxon>Bacteroidota</taxon>
        <taxon>Sphingobacteriia</taxon>
        <taxon>Sphingobacteriales</taxon>
        <taxon>Sphingobacteriaceae</taxon>
        <taxon>Pseudopedobacter</taxon>
    </lineage>
</organism>
<accession>F0SEX6</accession>
<keyword evidence="1" id="KW-0732">Signal</keyword>